<dbReference type="PANTHER" id="PTHR32089:SF112">
    <property type="entry name" value="LYSOZYME-LIKE PROTEIN-RELATED"/>
    <property type="match status" value="1"/>
</dbReference>
<dbReference type="Gene3D" id="1.10.8.500">
    <property type="entry name" value="HAMP domain in histidine kinase"/>
    <property type="match status" value="1"/>
</dbReference>
<evidence type="ECO:0000256" key="2">
    <source>
        <dbReference type="ARBA" id="ARBA00029447"/>
    </source>
</evidence>
<dbReference type="PROSITE" id="PS50885">
    <property type="entry name" value="HAMP"/>
    <property type="match status" value="1"/>
</dbReference>
<evidence type="ECO:0000259" key="4">
    <source>
        <dbReference type="PROSITE" id="PS50111"/>
    </source>
</evidence>
<evidence type="ECO:0000313" key="6">
    <source>
        <dbReference type="EMBL" id="MEE7494590.1"/>
    </source>
</evidence>
<comment type="similarity">
    <text evidence="2">Belongs to the methyl-accepting chemotaxis (MCP) protein family.</text>
</comment>
<dbReference type="Pfam" id="PF00672">
    <property type="entry name" value="HAMP"/>
    <property type="match status" value="1"/>
</dbReference>
<dbReference type="Gene3D" id="1.10.287.950">
    <property type="entry name" value="Methyl-accepting chemotaxis protein"/>
    <property type="match status" value="1"/>
</dbReference>
<dbReference type="EMBL" id="MLCA01000017">
    <property type="protein sequence ID" value="MEE7494590.1"/>
    <property type="molecule type" value="Genomic_DNA"/>
</dbReference>
<accession>A0ABU7TXB1</accession>
<dbReference type="InterPro" id="IPR004089">
    <property type="entry name" value="MCPsignal_dom"/>
</dbReference>
<dbReference type="SUPFAM" id="SSF58104">
    <property type="entry name" value="Methyl-accepting chemotaxis protein (MCP) signaling domain"/>
    <property type="match status" value="1"/>
</dbReference>
<dbReference type="PANTHER" id="PTHR32089">
    <property type="entry name" value="METHYL-ACCEPTING CHEMOTAXIS PROTEIN MCPB"/>
    <property type="match status" value="1"/>
</dbReference>
<organism evidence="6 7">
    <name type="scientific">Methylobacterium oryzae</name>
    <dbReference type="NCBI Taxonomy" id="334852"/>
    <lineage>
        <taxon>Bacteria</taxon>
        <taxon>Pseudomonadati</taxon>
        <taxon>Pseudomonadota</taxon>
        <taxon>Alphaproteobacteria</taxon>
        <taxon>Hyphomicrobiales</taxon>
        <taxon>Methylobacteriaceae</taxon>
        <taxon>Methylobacterium</taxon>
    </lineage>
</organism>
<sequence>MLHLPRLSIGTILCAILFSLSAMLLAAGARTALDARAQERESRRVVALTEGSRILLEVLLAVRLERARTLQALIAADRIPPADAALIARQRATRTERLEALLTLVRAIDTAAVAKTVDPLRRAHEAVTGLSSRIDAALSVPIAERAAATAEVAATAFQDLLDALTAASGAVDGAIPRRDAALARALDIKRAAWLTRVAIGGNVARAETAVTRGVGWSEAERLAEAEERGRVAANWANLVDHMDDTVPKAVQEAFRRVGASNFEGAVAARRQALRTALSQSKLPSIALQELRDRNTREVNTVADLAQAALNAMVARAQALAAEAGVTLLHTGLFLAASVLLAGAGAAIVVRRVLGPLRAMIRAMRALASGDVAVEIPARARRDEIGAMAAAVQVFRDNLVRARALEADAAEAARAAEAQRRTMTHAMAQAFEAAVAGIVGKVSAAASELQTTAWQMTTTAQETASRSDTVAAAAEEASAGVRTVAAAVEELGTSVQEIGRQVQGSSELARSAVGEADQTAALVAALNASVARVDAVVELIAGIAAQTNLLALNATIEAARAGEAGRGFAVVAAEVKELAAQTGRATDEIGRQIGEIRTVTGQAVQAIGTITGRIGEISTVAAAIAAAVEQQGTATQEIVRNVVQANAGTQEVTGNIAGVAEAADQTGRAADHVLTAATALTRQSEELAAEVERFLTGLRAA</sequence>
<dbReference type="SMART" id="SM00283">
    <property type="entry name" value="MA"/>
    <property type="match status" value="1"/>
</dbReference>
<feature type="domain" description="HAMP" evidence="5">
    <location>
        <begin position="350"/>
        <end position="403"/>
    </location>
</feature>
<evidence type="ECO:0000259" key="5">
    <source>
        <dbReference type="PROSITE" id="PS50885"/>
    </source>
</evidence>
<dbReference type="Proteomes" id="UP001355206">
    <property type="component" value="Unassembled WGS sequence"/>
</dbReference>
<dbReference type="CDD" id="cd06225">
    <property type="entry name" value="HAMP"/>
    <property type="match status" value="1"/>
</dbReference>
<evidence type="ECO:0000256" key="1">
    <source>
        <dbReference type="ARBA" id="ARBA00023224"/>
    </source>
</evidence>
<proteinExistence type="inferred from homology"/>
<reference evidence="6 7" key="1">
    <citation type="journal article" date="2012" name="Genet. Mol. Biol.">
        <title>Analysis of 16S rRNA and mxaF genes revealing insights into Methylobacterium niche-specific plant association.</title>
        <authorList>
            <person name="Dourado M.N."/>
            <person name="Andreote F.D."/>
            <person name="Dini-Andreote F."/>
            <person name="Conti R."/>
            <person name="Araujo J.M."/>
            <person name="Araujo W.L."/>
        </authorList>
    </citation>
    <scope>NUCLEOTIDE SEQUENCE [LARGE SCALE GENOMIC DNA]</scope>
    <source>
        <strain evidence="6 7">TC3-10</strain>
    </source>
</reference>
<dbReference type="RefSeq" id="WP_331304550.1">
    <property type="nucleotide sequence ID" value="NZ_MLCA01000017.1"/>
</dbReference>
<comment type="caution">
    <text evidence="6">The sequence shown here is derived from an EMBL/GenBank/DDBJ whole genome shotgun (WGS) entry which is preliminary data.</text>
</comment>
<gene>
    <name evidence="6" type="ORF">MOTC310_30915</name>
</gene>
<evidence type="ECO:0000313" key="7">
    <source>
        <dbReference type="Proteomes" id="UP001355206"/>
    </source>
</evidence>
<dbReference type="SMART" id="SM00304">
    <property type="entry name" value="HAMP"/>
    <property type="match status" value="2"/>
</dbReference>
<dbReference type="Pfam" id="PF00015">
    <property type="entry name" value="MCPsignal"/>
    <property type="match status" value="1"/>
</dbReference>
<dbReference type="InterPro" id="IPR003660">
    <property type="entry name" value="HAMP_dom"/>
</dbReference>
<protein>
    <submittedName>
        <fullName evidence="6">Chemotaxis protein</fullName>
    </submittedName>
</protein>
<keyword evidence="1 3" id="KW-0807">Transducer</keyword>
<evidence type="ECO:0000256" key="3">
    <source>
        <dbReference type="PROSITE-ProRule" id="PRU00284"/>
    </source>
</evidence>
<name>A0ABU7TXB1_9HYPH</name>
<dbReference type="PROSITE" id="PS50111">
    <property type="entry name" value="CHEMOTAXIS_TRANSDUC_2"/>
    <property type="match status" value="1"/>
</dbReference>
<feature type="domain" description="Methyl-accepting transducer" evidence="4">
    <location>
        <begin position="437"/>
        <end position="680"/>
    </location>
</feature>
<keyword evidence="7" id="KW-1185">Reference proteome</keyword>